<dbReference type="STRING" id="1385699.A7A78_07005"/>
<sequence length="132" mass="15483">MKTIIAISLSFLVFFQSAGLGMSDIFLLGRFVEHAQYHSENYGDDFLTFFEKHYGSLKTDHQKNHKEEEQEHQELPFQHISCHHVLTDLVLVPFEIPIVKVEISKKQLHAFHYQNLYSSLEKFSIFQPPKFA</sequence>
<evidence type="ECO:0000313" key="2">
    <source>
        <dbReference type="Proteomes" id="UP000077552"/>
    </source>
</evidence>
<protein>
    <submittedName>
        <fullName evidence="1">Uncharacterized protein</fullName>
    </submittedName>
</protein>
<proteinExistence type="predicted"/>
<reference evidence="1 2" key="1">
    <citation type="submission" date="2016-05" db="EMBL/GenBank/DDBJ databases">
        <title>Genome sequencing of Vitellibacter soesokkakensis RSSK-12.</title>
        <authorList>
            <person name="Thevarajoo S."/>
            <person name="Selvaratnam C."/>
            <person name="Goh K.M."/>
            <person name="Chan K.-G."/>
            <person name="Chong C.S."/>
        </authorList>
    </citation>
    <scope>NUCLEOTIDE SEQUENCE [LARGE SCALE GENOMIC DNA]</scope>
    <source>
        <strain evidence="1 2">RSSK-12</strain>
    </source>
</reference>
<gene>
    <name evidence="1" type="ORF">A7A78_07005</name>
</gene>
<keyword evidence="2" id="KW-1185">Reference proteome</keyword>
<evidence type="ECO:0000313" key="1">
    <source>
        <dbReference type="EMBL" id="OAD90290.1"/>
    </source>
</evidence>
<dbReference type="Proteomes" id="UP000077552">
    <property type="component" value="Unassembled WGS sequence"/>
</dbReference>
<dbReference type="AlphaFoldDB" id="A0A1A9LAK1"/>
<dbReference type="EMBL" id="LXIE01000049">
    <property type="protein sequence ID" value="OAD90290.1"/>
    <property type="molecule type" value="Genomic_DNA"/>
</dbReference>
<name>A0A1A9LAK1_9FLAO</name>
<comment type="caution">
    <text evidence="1">The sequence shown here is derived from an EMBL/GenBank/DDBJ whole genome shotgun (WGS) entry which is preliminary data.</text>
</comment>
<accession>A0A1A9LAK1</accession>
<organism evidence="1 2">
    <name type="scientific">Aequorivita soesokkakensis</name>
    <dbReference type="NCBI Taxonomy" id="1385699"/>
    <lineage>
        <taxon>Bacteria</taxon>
        <taxon>Pseudomonadati</taxon>
        <taxon>Bacteroidota</taxon>
        <taxon>Flavobacteriia</taxon>
        <taxon>Flavobacteriales</taxon>
        <taxon>Flavobacteriaceae</taxon>
        <taxon>Aequorivita</taxon>
    </lineage>
</organism>